<protein>
    <submittedName>
        <fullName evidence="1">Uncharacterized protein</fullName>
    </submittedName>
</protein>
<accession>A0A9P7R5U1</accession>
<sequence>MTLSALKIARFTRHTIFKSSHPHANMTPSHKLWQSVTAMIPHDRIIRFCDDMDDDFLFLIGEGDEHKSYAYHSGDADSDPCFEMSDLDDEGVSGNAKPKSMPVALVVSRDKLSTDDGVRFECSNFRPIQVVDDVCEETPTARFPHHSVEPMIVLMSILHNNAQKFIPSALSTMELFDLLVCANECRLTDKDLLRLYVNEQMPDGEKRRNPPLKEHIAWIASISGDVAVKDEMVTDLGYRCSVDNGDPNDVFRIGEQNVEGGLKMKENPTILESQIVAALARPRRTAKRYYALQ</sequence>
<comment type="caution">
    <text evidence="1">The sequence shown here is derived from an EMBL/GenBank/DDBJ whole genome shotgun (WGS) entry which is preliminary data.</text>
</comment>
<organism evidence="1 2">
    <name type="scientific">Colletotrichum scovillei</name>
    <dbReference type="NCBI Taxonomy" id="1209932"/>
    <lineage>
        <taxon>Eukaryota</taxon>
        <taxon>Fungi</taxon>
        <taxon>Dikarya</taxon>
        <taxon>Ascomycota</taxon>
        <taxon>Pezizomycotina</taxon>
        <taxon>Sordariomycetes</taxon>
        <taxon>Hypocreomycetidae</taxon>
        <taxon>Glomerellales</taxon>
        <taxon>Glomerellaceae</taxon>
        <taxon>Colletotrichum</taxon>
        <taxon>Colletotrichum acutatum species complex</taxon>
    </lineage>
</organism>
<evidence type="ECO:0000313" key="1">
    <source>
        <dbReference type="EMBL" id="KAG7049927.1"/>
    </source>
</evidence>
<dbReference type="Proteomes" id="UP000699042">
    <property type="component" value="Unassembled WGS sequence"/>
</dbReference>
<dbReference type="AlphaFoldDB" id="A0A9P7R5U1"/>
<gene>
    <name evidence="1" type="ORF">JMJ77_012685</name>
</gene>
<name>A0A9P7R5U1_9PEZI</name>
<proteinExistence type="predicted"/>
<dbReference type="EMBL" id="JAESDN010000005">
    <property type="protein sequence ID" value="KAG7049927.1"/>
    <property type="molecule type" value="Genomic_DNA"/>
</dbReference>
<reference evidence="1" key="1">
    <citation type="submission" date="2021-05" db="EMBL/GenBank/DDBJ databases">
        <title>Comparative genomics of three Colletotrichum scovillei strains and genetic complementation revealed genes involved fungal growth and virulence on chili pepper.</title>
        <authorList>
            <person name="Hsieh D.-K."/>
            <person name="Chuang S.-C."/>
            <person name="Chen C.-Y."/>
            <person name="Chao Y.-T."/>
            <person name="Lu M.-Y.J."/>
            <person name="Lee M.-H."/>
            <person name="Shih M.-C."/>
        </authorList>
    </citation>
    <scope>NUCLEOTIDE SEQUENCE</scope>
    <source>
        <strain evidence="1">Coll-153</strain>
    </source>
</reference>
<keyword evidence="2" id="KW-1185">Reference proteome</keyword>
<evidence type="ECO:0000313" key="2">
    <source>
        <dbReference type="Proteomes" id="UP000699042"/>
    </source>
</evidence>